<dbReference type="HAMAP" id="MF_02056">
    <property type="entry name" value="MetZ"/>
    <property type="match status" value="1"/>
</dbReference>
<dbReference type="OrthoDB" id="9790858at2"/>
<accession>A0A4R3J463</accession>
<dbReference type="Proteomes" id="UP000295304">
    <property type="component" value="Unassembled WGS sequence"/>
</dbReference>
<dbReference type="PANTHER" id="PTHR11808">
    <property type="entry name" value="TRANS-SULFURATION ENZYME FAMILY MEMBER"/>
    <property type="match status" value="1"/>
</dbReference>
<evidence type="ECO:0000256" key="5">
    <source>
        <dbReference type="RuleBase" id="RU362118"/>
    </source>
</evidence>
<dbReference type="GO" id="GO:0071268">
    <property type="term" value="P:homocysteine biosynthetic process"/>
    <property type="evidence" value="ECO:0007669"/>
    <property type="project" value="InterPro"/>
</dbReference>
<organism evidence="6 7">
    <name type="scientific">Varunaivibrio sulfuroxidans</name>
    <dbReference type="NCBI Taxonomy" id="1773489"/>
    <lineage>
        <taxon>Bacteria</taxon>
        <taxon>Pseudomonadati</taxon>
        <taxon>Pseudomonadota</taxon>
        <taxon>Alphaproteobacteria</taxon>
        <taxon>Rhodospirillales</taxon>
        <taxon>Magnetovibrionaceae</taxon>
        <taxon>Varunaivibrio</taxon>
    </lineage>
</organism>
<dbReference type="EC" id="2.5.1.-" evidence="3"/>
<evidence type="ECO:0000256" key="4">
    <source>
        <dbReference type="PIRSR" id="PIRSR001434-2"/>
    </source>
</evidence>
<comment type="pathway">
    <text evidence="3">Amino-acid biosynthesis; L-methionine biosynthesis via de novo pathway; L-homocysteine from O-succinyl-L-homoserine: step 1/1.</text>
</comment>
<dbReference type="InterPro" id="IPR006234">
    <property type="entry name" value="O-succ-hSer_sulfhydrylase"/>
</dbReference>
<evidence type="ECO:0000313" key="7">
    <source>
        <dbReference type="Proteomes" id="UP000295304"/>
    </source>
</evidence>
<reference evidence="6 7" key="1">
    <citation type="submission" date="2019-03" db="EMBL/GenBank/DDBJ databases">
        <title>Genomic Encyclopedia of Type Strains, Phase IV (KMG-IV): sequencing the most valuable type-strain genomes for metagenomic binning, comparative biology and taxonomic classification.</title>
        <authorList>
            <person name="Goeker M."/>
        </authorList>
    </citation>
    <scope>NUCLEOTIDE SEQUENCE [LARGE SCALE GENOMIC DNA]</scope>
    <source>
        <strain evidence="6 7">DSM 101688</strain>
    </source>
</reference>
<comment type="similarity">
    <text evidence="3">Belongs to the trans-sulfuration enzymes family. MetZ subfamily.</text>
</comment>
<dbReference type="InterPro" id="IPR015422">
    <property type="entry name" value="PyrdxlP-dep_Trfase_small"/>
</dbReference>
<dbReference type="GO" id="GO:0005737">
    <property type="term" value="C:cytoplasm"/>
    <property type="evidence" value="ECO:0007669"/>
    <property type="project" value="TreeGrafter"/>
</dbReference>
<keyword evidence="3" id="KW-0808">Transferase</keyword>
<dbReference type="PANTHER" id="PTHR11808:SF80">
    <property type="entry name" value="CYSTATHIONINE GAMMA-LYASE"/>
    <property type="match status" value="1"/>
</dbReference>
<dbReference type="SUPFAM" id="SSF53383">
    <property type="entry name" value="PLP-dependent transferases"/>
    <property type="match status" value="1"/>
</dbReference>
<dbReference type="AlphaFoldDB" id="A0A4R3J463"/>
<dbReference type="EMBL" id="SLZW01000010">
    <property type="protein sequence ID" value="TCS60639.1"/>
    <property type="molecule type" value="Genomic_DNA"/>
</dbReference>
<dbReference type="FunFam" id="3.40.640.10:FF:000046">
    <property type="entry name" value="Cystathionine gamma-lyase"/>
    <property type="match status" value="1"/>
</dbReference>
<evidence type="ECO:0000256" key="2">
    <source>
        <dbReference type="ARBA" id="ARBA00022898"/>
    </source>
</evidence>
<dbReference type="GO" id="GO:0016765">
    <property type="term" value="F:transferase activity, transferring alkyl or aryl (other than methyl) groups"/>
    <property type="evidence" value="ECO:0007669"/>
    <property type="project" value="UniProtKB-UniRule"/>
</dbReference>
<name>A0A4R3J463_9PROT</name>
<dbReference type="GO" id="GO:0030170">
    <property type="term" value="F:pyridoxal phosphate binding"/>
    <property type="evidence" value="ECO:0007669"/>
    <property type="project" value="UniProtKB-UniRule"/>
</dbReference>
<dbReference type="FunFam" id="3.90.1150.10:FF:000033">
    <property type="entry name" value="Cystathionine gamma-synthase"/>
    <property type="match status" value="1"/>
</dbReference>
<dbReference type="NCBIfam" id="NF006003">
    <property type="entry name" value="PRK08133.1"/>
    <property type="match status" value="1"/>
</dbReference>
<dbReference type="InterPro" id="IPR015424">
    <property type="entry name" value="PyrdxlP-dep_Trfase"/>
</dbReference>
<dbReference type="PIRSF" id="PIRSF001434">
    <property type="entry name" value="CGS"/>
    <property type="match status" value="1"/>
</dbReference>
<keyword evidence="3" id="KW-0486">Methionine biosynthesis</keyword>
<dbReference type="GO" id="GO:0019346">
    <property type="term" value="P:transsulfuration"/>
    <property type="evidence" value="ECO:0007669"/>
    <property type="project" value="InterPro"/>
</dbReference>
<dbReference type="Pfam" id="PF01053">
    <property type="entry name" value="Cys_Met_Meta_PP"/>
    <property type="match status" value="1"/>
</dbReference>
<dbReference type="InterPro" id="IPR015421">
    <property type="entry name" value="PyrdxlP-dep_Trfase_major"/>
</dbReference>
<keyword evidence="2 3" id="KW-0663">Pyridoxal phosphate</keyword>
<dbReference type="Gene3D" id="3.40.640.10">
    <property type="entry name" value="Type I PLP-dependent aspartate aminotransferase-like (Major domain)"/>
    <property type="match status" value="1"/>
</dbReference>
<dbReference type="NCBIfam" id="TIGR01325">
    <property type="entry name" value="O_suc_HS_sulf"/>
    <property type="match status" value="1"/>
</dbReference>
<comment type="subunit">
    <text evidence="3">Homotetramer.</text>
</comment>
<dbReference type="Gene3D" id="3.90.1150.10">
    <property type="entry name" value="Aspartate Aminotransferase, domain 1"/>
    <property type="match status" value="1"/>
</dbReference>
<comment type="cofactor">
    <cofactor evidence="1 3 5">
        <name>pyridoxal 5'-phosphate</name>
        <dbReference type="ChEBI" id="CHEBI:597326"/>
    </cofactor>
</comment>
<sequence length="397" mass="43112">MSSRSKDETSWRSATRLVRGGQQRSEFFETSEALFMTSGYVYDSAEAAEQAFTGENPRYVYSRYANPTNTIFETRLAAIEGAEYCMGVASGMAAVFAALIAPLKAGDRVVAARALFGSCAYIIADLLPRYGIETEFVDGPDLDQWARALGKPAAAVFLETPSNPTLELIDLKAVCDLAHDVGARVVVDNAFASPVLQRPMDFGADVVTYSATKHIDGQGRSLGGAILTNDKAYFEDQLRPFARNTGPSLSPFNAWILLKGLETLDLRVSRQCENALELARHLETFAAVERTVYPGLESHPQHALAKRQMKKGGTMIAFELKDGKAGAFRTLNALKTIDISNNLGDAKSLITHPATTTHQRLSAEERARVGISDGLVRLSVGIEDINDLKDDLSQALA</sequence>
<keyword evidence="3" id="KW-0028">Amino-acid biosynthesis</keyword>
<evidence type="ECO:0000256" key="1">
    <source>
        <dbReference type="ARBA" id="ARBA00001933"/>
    </source>
</evidence>
<comment type="function">
    <text evidence="3">Catalyzes the formation of L-homocysteine from O-succinyl-L-homoserine (OSHS) and hydrogen sulfide.</text>
</comment>
<comment type="caution">
    <text evidence="6">The sequence shown here is derived from an EMBL/GenBank/DDBJ whole genome shotgun (WGS) entry which is preliminary data.</text>
</comment>
<evidence type="ECO:0000313" key="6">
    <source>
        <dbReference type="EMBL" id="TCS60639.1"/>
    </source>
</evidence>
<proteinExistence type="inferred from homology"/>
<dbReference type="UniPathway" id="UPA00051">
    <property type="reaction ID" value="UER00449"/>
</dbReference>
<dbReference type="InterPro" id="IPR000277">
    <property type="entry name" value="Cys/Met-Metab_PyrdxlP-dep_enz"/>
</dbReference>
<dbReference type="GO" id="GO:0016846">
    <property type="term" value="F:carbon-sulfur lyase activity"/>
    <property type="evidence" value="ECO:0007669"/>
    <property type="project" value="TreeGrafter"/>
</dbReference>
<dbReference type="RefSeq" id="WP_132939943.1">
    <property type="nucleotide sequence ID" value="NZ_CP119676.1"/>
</dbReference>
<gene>
    <name evidence="3" type="primary">metZ</name>
    <name evidence="6" type="ORF">EDD55_110114</name>
</gene>
<comment type="catalytic activity">
    <reaction evidence="3">
        <text>O-succinyl-L-homoserine + hydrogen sulfide = L-homocysteine + succinate</text>
        <dbReference type="Rhea" id="RHEA:27826"/>
        <dbReference type="ChEBI" id="CHEBI:29919"/>
        <dbReference type="ChEBI" id="CHEBI:30031"/>
        <dbReference type="ChEBI" id="CHEBI:57661"/>
        <dbReference type="ChEBI" id="CHEBI:58199"/>
    </reaction>
</comment>
<dbReference type="CDD" id="cd00614">
    <property type="entry name" value="CGS_like"/>
    <property type="match status" value="1"/>
</dbReference>
<evidence type="ECO:0000256" key="3">
    <source>
        <dbReference type="HAMAP-Rule" id="MF_02056"/>
    </source>
</evidence>
<dbReference type="GO" id="GO:0071266">
    <property type="term" value="P:'de novo' L-methionine biosynthetic process"/>
    <property type="evidence" value="ECO:0007669"/>
    <property type="project" value="UniProtKB-UniRule"/>
</dbReference>
<feature type="modified residue" description="N6-(pyridoxal phosphate)lysine" evidence="3 4">
    <location>
        <position position="213"/>
    </location>
</feature>
<protein>
    <recommendedName>
        <fullName evidence="3">O-succinylhomoserine sulfhydrylase</fullName>
        <shortName evidence="3">OSH sulfhydrylase</shortName>
        <shortName evidence="3">OSHS sulfhydrylase</shortName>
        <ecNumber evidence="3">2.5.1.-</ecNumber>
    </recommendedName>
</protein>
<keyword evidence="7" id="KW-1185">Reference proteome</keyword>